<evidence type="ECO:0000256" key="1">
    <source>
        <dbReference type="SAM" id="MobiDB-lite"/>
    </source>
</evidence>
<feature type="region of interest" description="Disordered" evidence="1">
    <location>
        <begin position="1"/>
        <end position="24"/>
    </location>
</feature>
<name>A0ABN2VNS2_9ACTN</name>
<comment type="caution">
    <text evidence="2">The sequence shown here is derived from an EMBL/GenBank/DDBJ whole genome shotgun (WGS) entry which is preliminary data.</text>
</comment>
<dbReference type="Proteomes" id="UP001500016">
    <property type="component" value="Unassembled WGS sequence"/>
</dbReference>
<reference evidence="2 3" key="1">
    <citation type="journal article" date="2019" name="Int. J. Syst. Evol. Microbiol.">
        <title>The Global Catalogue of Microorganisms (GCM) 10K type strain sequencing project: providing services to taxonomists for standard genome sequencing and annotation.</title>
        <authorList>
            <consortium name="The Broad Institute Genomics Platform"/>
            <consortium name="The Broad Institute Genome Sequencing Center for Infectious Disease"/>
            <person name="Wu L."/>
            <person name="Ma J."/>
        </authorList>
    </citation>
    <scope>NUCLEOTIDE SEQUENCE [LARGE SCALE GENOMIC DNA]</scope>
    <source>
        <strain evidence="2 3">JCM 15478</strain>
    </source>
</reference>
<protein>
    <submittedName>
        <fullName evidence="2">Uncharacterized protein</fullName>
    </submittedName>
</protein>
<evidence type="ECO:0000313" key="2">
    <source>
        <dbReference type="EMBL" id="GAA2067413.1"/>
    </source>
</evidence>
<gene>
    <name evidence="2" type="ORF">GCM10009801_14730</name>
</gene>
<accession>A0ABN2VNS2</accession>
<keyword evidence="3" id="KW-1185">Reference proteome</keyword>
<sequence>MSAGPGPAEKSADPGPGRLSRPCRQDWGRLPWFALFLRRAFFLRRRLEDMALPFRSVLSATLHPFTGVCEVVKPAPDVQSAG</sequence>
<organism evidence="2 3">
    <name type="scientific">Streptomyces albiaxialis</name>
    <dbReference type="NCBI Taxonomy" id="329523"/>
    <lineage>
        <taxon>Bacteria</taxon>
        <taxon>Bacillati</taxon>
        <taxon>Actinomycetota</taxon>
        <taxon>Actinomycetes</taxon>
        <taxon>Kitasatosporales</taxon>
        <taxon>Streptomycetaceae</taxon>
        <taxon>Streptomyces</taxon>
    </lineage>
</organism>
<dbReference type="EMBL" id="BAAAPE010000002">
    <property type="protein sequence ID" value="GAA2067413.1"/>
    <property type="molecule type" value="Genomic_DNA"/>
</dbReference>
<evidence type="ECO:0000313" key="3">
    <source>
        <dbReference type="Proteomes" id="UP001500016"/>
    </source>
</evidence>
<proteinExistence type="predicted"/>